<evidence type="ECO:0000313" key="9">
    <source>
        <dbReference type="Proteomes" id="UP000230790"/>
    </source>
</evidence>
<protein>
    <submittedName>
        <fullName evidence="8">MFS transporter</fullName>
    </submittedName>
</protein>
<sequence length="466" mass="50896">MNAPTSPTPEKVPLLTKLAFGSGDVGPAIATAIMSFFLLYFFTDVARLAPAAASVILLVTKTWDAVNDPLIGLLSDRINTRWGRRRPWLLFGAVPFGLAFFLLFQTPQLGDAGKFAYYLVVSLLLDTMFTVVNVPYTALTPELSRDYDERTSLNSYRFAFSIAAGLIAAVTHPIIVDAVAANSDVQTGYAVSALIWAVVCAAPFFFAFWGTYERHTPEEAESLPVLESLKRTVRNRAFRYAAGIYLLSWLVVQTVSTLIVYYLTYWLRRPEITPLVLLAVQGSALIWLFIWNVISRRVGKKGVYFIGMSAWVATSLALFAVQPDWPTWSVIALAALAGVGVAVAYLIPWAMLPDVIELDELETGRRREGAFYGLFVLLQKLGLALGLFAVGQVLSATGYITPPPGATAPITQPDSALLAIRLMMGPVAAVILLAGMVLVARFPITKASHEQTLRELEARRAASEPA</sequence>
<dbReference type="InterPro" id="IPR039672">
    <property type="entry name" value="MFS_2"/>
</dbReference>
<dbReference type="EMBL" id="PGTN01000009">
    <property type="protein sequence ID" value="PJF48658.1"/>
    <property type="molecule type" value="Genomic_DNA"/>
</dbReference>
<dbReference type="Pfam" id="PF13347">
    <property type="entry name" value="MFS_2"/>
    <property type="match status" value="1"/>
</dbReference>
<keyword evidence="4 7" id="KW-0812">Transmembrane</keyword>
<feature type="transmembrane region" description="Helical" evidence="7">
    <location>
        <begin position="188"/>
        <end position="209"/>
    </location>
</feature>
<evidence type="ECO:0000256" key="5">
    <source>
        <dbReference type="ARBA" id="ARBA00022989"/>
    </source>
</evidence>
<feature type="transmembrane region" description="Helical" evidence="7">
    <location>
        <begin position="327"/>
        <end position="350"/>
    </location>
</feature>
<keyword evidence="5 7" id="KW-1133">Transmembrane helix</keyword>
<feature type="transmembrane region" description="Helical" evidence="7">
    <location>
        <begin position="275"/>
        <end position="294"/>
    </location>
</feature>
<dbReference type="GO" id="GO:0006814">
    <property type="term" value="P:sodium ion transport"/>
    <property type="evidence" value="ECO:0007669"/>
    <property type="project" value="InterPro"/>
</dbReference>
<dbReference type="NCBIfam" id="TIGR00792">
    <property type="entry name" value="gph"/>
    <property type="match status" value="1"/>
</dbReference>
<dbReference type="Gene3D" id="1.20.1250.20">
    <property type="entry name" value="MFS general substrate transporter like domains"/>
    <property type="match status" value="2"/>
</dbReference>
<evidence type="ECO:0000313" key="8">
    <source>
        <dbReference type="EMBL" id="PJF48658.1"/>
    </source>
</evidence>
<dbReference type="InterPro" id="IPR018043">
    <property type="entry name" value="Na/Gal_symport_CS"/>
</dbReference>
<keyword evidence="3" id="KW-1003">Cell membrane</keyword>
<gene>
    <name evidence="8" type="ORF">CUN48_02510</name>
</gene>
<comment type="subcellular location">
    <subcellularLocation>
        <location evidence="1">Cell membrane</location>
        <topology evidence="1">Multi-pass membrane protein</topology>
    </subcellularLocation>
</comment>
<evidence type="ECO:0000256" key="7">
    <source>
        <dbReference type="SAM" id="Phobius"/>
    </source>
</evidence>
<feature type="transmembrane region" description="Helical" evidence="7">
    <location>
        <begin position="303"/>
        <end position="321"/>
    </location>
</feature>
<feature type="transmembrane region" description="Helical" evidence="7">
    <location>
        <begin position="240"/>
        <end position="263"/>
    </location>
</feature>
<comment type="caution">
    <text evidence="8">The sequence shown here is derived from an EMBL/GenBank/DDBJ whole genome shotgun (WGS) entry which is preliminary data.</text>
</comment>
<dbReference type="InterPro" id="IPR001927">
    <property type="entry name" value="Na/Gal_symport"/>
</dbReference>
<dbReference type="CDD" id="cd17332">
    <property type="entry name" value="MFS_MelB_like"/>
    <property type="match status" value="1"/>
</dbReference>
<feature type="transmembrane region" description="Helical" evidence="7">
    <location>
        <begin position="371"/>
        <end position="395"/>
    </location>
</feature>
<dbReference type="AlphaFoldDB" id="A0A2M8QFW3"/>
<evidence type="ECO:0000256" key="3">
    <source>
        <dbReference type="ARBA" id="ARBA00022475"/>
    </source>
</evidence>
<reference evidence="8 9" key="1">
    <citation type="submission" date="2017-11" db="EMBL/GenBank/DDBJ databases">
        <title>Evolution of Phototrophy in the Chloroflexi Phylum Driven by Horizontal Gene Transfer.</title>
        <authorList>
            <person name="Ward L.M."/>
            <person name="Hemp J."/>
            <person name="Shih P.M."/>
            <person name="Mcglynn S.E."/>
            <person name="Fischer W."/>
        </authorList>
    </citation>
    <scope>NUCLEOTIDE SEQUENCE [LARGE SCALE GENOMIC DNA]</scope>
    <source>
        <strain evidence="8">JP3_7</strain>
    </source>
</reference>
<dbReference type="PANTHER" id="PTHR11328:SF24">
    <property type="entry name" value="MAJOR FACILITATOR SUPERFAMILY (MFS) PROFILE DOMAIN-CONTAINING PROTEIN"/>
    <property type="match status" value="1"/>
</dbReference>
<keyword evidence="6 7" id="KW-0472">Membrane</keyword>
<evidence type="ECO:0000256" key="6">
    <source>
        <dbReference type="ARBA" id="ARBA00023136"/>
    </source>
</evidence>
<dbReference type="GO" id="GO:0005886">
    <property type="term" value="C:plasma membrane"/>
    <property type="evidence" value="ECO:0007669"/>
    <property type="project" value="UniProtKB-SubCell"/>
</dbReference>
<dbReference type="GO" id="GO:0015293">
    <property type="term" value="F:symporter activity"/>
    <property type="evidence" value="ECO:0007669"/>
    <property type="project" value="InterPro"/>
</dbReference>
<dbReference type="Proteomes" id="UP000230790">
    <property type="component" value="Unassembled WGS sequence"/>
</dbReference>
<dbReference type="PANTHER" id="PTHR11328">
    <property type="entry name" value="MAJOR FACILITATOR SUPERFAMILY DOMAIN-CONTAINING PROTEIN"/>
    <property type="match status" value="1"/>
</dbReference>
<feature type="transmembrane region" description="Helical" evidence="7">
    <location>
        <begin position="116"/>
        <end position="136"/>
    </location>
</feature>
<evidence type="ECO:0000256" key="4">
    <source>
        <dbReference type="ARBA" id="ARBA00022692"/>
    </source>
</evidence>
<evidence type="ECO:0000256" key="2">
    <source>
        <dbReference type="ARBA" id="ARBA00022448"/>
    </source>
</evidence>
<feature type="transmembrane region" description="Helical" evidence="7">
    <location>
        <begin position="87"/>
        <end position="104"/>
    </location>
</feature>
<dbReference type="SUPFAM" id="SSF103473">
    <property type="entry name" value="MFS general substrate transporter"/>
    <property type="match status" value="1"/>
</dbReference>
<organism evidence="8 9">
    <name type="scientific">Candidatus Thermofonsia Clade 3 bacterium</name>
    <dbReference type="NCBI Taxonomy" id="2364212"/>
    <lineage>
        <taxon>Bacteria</taxon>
        <taxon>Bacillati</taxon>
        <taxon>Chloroflexota</taxon>
        <taxon>Candidatus Thermofontia</taxon>
        <taxon>Candidatus Thermofonsia Clade 3</taxon>
    </lineage>
</organism>
<feature type="transmembrane region" description="Helical" evidence="7">
    <location>
        <begin position="415"/>
        <end position="439"/>
    </location>
</feature>
<accession>A0A2M8QFW3</accession>
<feature type="transmembrane region" description="Helical" evidence="7">
    <location>
        <begin position="25"/>
        <end position="42"/>
    </location>
</feature>
<proteinExistence type="predicted"/>
<dbReference type="GO" id="GO:0008643">
    <property type="term" value="P:carbohydrate transport"/>
    <property type="evidence" value="ECO:0007669"/>
    <property type="project" value="InterPro"/>
</dbReference>
<keyword evidence="2" id="KW-0813">Transport</keyword>
<feature type="transmembrane region" description="Helical" evidence="7">
    <location>
        <begin position="156"/>
        <end position="176"/>
    </location>
</feature>
<name>A0A2M8QFW3_9CHLR</name>
<dbReference type="PROSITE" id="PS00872">
    <property type="entry name" value="NA_GALACTOSIDE_SYMP"/>
    <property type="match status" value="1"/>
</dbReference>
<evidence type="ECO:0000256" key="1">
    <source>
        <dbReference type="ARBA" id="ARBA00004651"/>
    </source>
</evidence>
<dbReference type="InterPro" id="IPR036259">
    <property type="entry name" value="MFS_trans_sf"/>
</dbReference>